<dbReference type="CDD" id="cd16390">
    <property type="entry name" value="ParB_N_Srx_like"/>
    <property type="match status" value="1"/>
</dbReference>
<sequence>MATARHSVLKPVSIDSLHHTQITVGMREVKEKRLCWRKYPADKKAEPLGRHMIPVIFAPKERYYVVDHRHLAFAFHEEA</sequence>
<comment type="caution">
    <text evidence="1">The sequence shown here is derived from an EMBL/GenBank/DDBJ whole genome shotgun (WGS) entry which is preliminary data.</text>
</comment>
<dbReference type="InterPro" id="IPR036086">
    <property type="entry name" value="ParB/Sulfiredoxin_sf"/>
</dbReference>
<dbReference type="Proteomes" id="UP000485880">
    <property type="component" value="Unassembled WGS sequence"/>
</dbReference>
<name>A0A8B6MB75_METTU</name>
<protein>
    <recommendedName>
        <fullName evidence="3">Chromosome partitioning protein ParB</fullName>
    </recommendedName>
</protein>
<evidence type="ECO:0000313" key="1">
    <source>
        <dbReference type="EMBL" id="VTZ51318.1"/>
    </source>
</evidence>
<keyword evidence="2" id="KW-1185">Reference proteome</keyword>
<evidence type="ECO:0000313" key="2">
    <source>
        <dbReference type="Proteomes" id="UP000485880"/>
    </source>
</evidence>
<evidence type="ECO:0008006" key="3">
    <source>
        <dbReference type="Google" id="ProtNLM"/>
    </source>
</evidence>
<dbReference type="Pfam" id="PF08857">
    <property type="entry name" value="ParBc_2"/>
    <property type="match status" value="1"/>
</dbReference>
<reference evidence="1 2" key="1">
    <citation type="submission" date="2019-05" db="EMBL/GenBank/DDBJ databases">
        <authorList>
            <person name="Farhan Ul Haque M."/>
        </authorList>
    </citation>
    <scope>NUCLEOTIDE SEQUENCE [LARGE SCALE GENOMIC DNA]</scope>
    <source>
        <strain evidence="1">2</strain>
    </source>
</reference>
<dbReference type="SUPFAM" id="SSF110849">
    <property type="entry name" value="ParB/Sulfiredoxin"/>
    <property type="match status" value="1"/>
</dbReference>
<dbReference type="EMBL" id="CABFMQ020000093">
    <property type="protein sequence ID" value="VTZ51318.1"/>
    <property type="molecule type" value="Genomic_DNA"/>
</dbReference>
<dbReference type="InterPro" id="IPR014956">
    <property type="entry name" value="ParBc_2"/>
</dbReference>
<gene>
    <name evidence="1" type="ORF">MPC4_350024</name>
</gene>
<accession>A0A8B6MB75</accession>
<proteinExistence type="predicted"/>
<dbReference type="Gene3D" id="3.90.1530.10">
    <property type="entry name" value="Conserved hypothetical protein from pyrococcus furiosus pfu- 392566-001, ParB domain"/>
    <property type="match status" value="1"/>
</dbReference>
<organism evidence="1 2">
    <name type="scientific">Methylocella tundrae</name>
    <dbReference type="NCBI Taxonomy" id="227605"/>
    <lineage>
        <taxon>Bacteria</taxon>
        <taxon>Pseudomonadati</taxon>
        <taxon>Pseudomonadota</taxon>
        <taxon>Alphaproteobacteria</taxon>
        <taxon>Hyphomicrobiales</taxon>
        <taxon>Beijerinckiaceae</taxon>
        <taxon>Methylocella</taxon>
    </lineage>
</organism>
<dbReference type="AlphaFoldDB" id="A0A8B6MB75"/>